<dbReference type="Proteomes" id="UP000184389">
    <property type="component" value="Unassembled WGS sequence"/>
</dbReference>
<evidence type="ECO:0000259" key="1">
    <source>
        <dbReference type="Pfam" id="PF11823"/>
    </source>
</evidence>
<reference evidence="2 3" key="1">
    <citation type="submission" date="2016-11" db="EMBL/GenBank/DDBJ databases">
        <authorList>
            <person name="Jaros S."/>
            <person name="Januszkiewicz K."/>
            <person name="Wedrychowicz H."/>
        </authorList>
    </citation>
    <scope>NUCLEOTIDE SEQUENCE [LARGE SCALE GENOMIC DNA]</scope>
    <source>
        <strain evidence="2 3">DSM 13106</strain>
    </source>
</reference>
<dbReference type="OrthoDB" id="362866at2"/>
<proteinExistence type="predicted"/>
<gene>
    <name evidence="2" type="ORF">SAMN02745180_00232</name>
</gene>
<organism evidence="2 3">
    <name type="scientific">Sporanaerobacter acetigenes DSM 13106</name>
    <dbReference type="NCBI Taxonomy" id="1123281"/>
    <lineage>
        <taxon>Bacteria</taxon>
        <taxon>Bacillati</taxon>
        <taxon>Bacillota</taxon>
        <taxon>Tissierellia</taxon>
        <taxon>Tissierellales</taxon>
        <taxon>Sporanaerobacteraceae</taxon>
        <taxon>Sporanaerobacter</taxon>
    </lineage>
</organism>
<dbReference type="EMBL" id="FQXR01000002">
    <property type="protein sequence ID" value="SHH40290.1"/>
    <property type="molecule type" value="Genomic_DNA"/>
</dbReference>
<dbReference type="InterPro" id="IPR021778">
    <property type="entry name" value="Se/S_carrier-like"/>
</dbReference>
<dbReference type="RefSeq" id="WP_072742694.1">
    <property type="nucleotide sequence ID" value="NZ_FQXR01000002.1"/>
</dbReference>
<accession>A0A1M5SP67</accession>
<keyword evidence="3" id="KW-1185">Reference proteome</keyword>
<dbReference type="AlphaFoldDB" id="A0A1M5SP67"/>
<evidence type="ECO:0000313" key="3">
    <source>
        <dbReference type="Proteomes" id="UP000184389"/>
    </source>
</evidence>
<protein>
    <recommendedName>
        <fullName evidence="1">Putative Se/S carrier protein-like domain-containing protein</fullName>
    </recommendedName>
</protein>
<feature type="domain" description="Putative Se/S carrier protein-like" evidence="1">
    <location>
        <begin position="4"/>
        <end position="71"/>
    </location>
</feature>
<dbReference type="Pfam" id="PF11823">
    <property type="entry name" value="Se_S_carrier"/>
    <property type="match status" value="1"/>
</dbReference>
<dbReference type="STRING" id="1123281.SAMN02745180_00232"/>
<name>A0A1M5SP67_9FIRM</name>
<evidence type="ECO:0000313" key="2">
    <source>
        <dbReference type="EMBL" id="SHH40290.1"/>
    </source>
</evidence>
<sequence length="72" mass="8486">MGKNYILFHNYSHGLELESFLKKNGIKYTISPTPRKLSTSCGISIMYKKEDEEDIKRIIEENKINIKGFYRI</sequence>